<reference evidence="2 3" key="1">
    <citation type="submission" date="2019-11" db="EMBL/GenBank/DDBJ databases">
        <title>Comparative genomics of hydrocarbon-degrading Desulfosarcina strains.</title>
        <authorList>
            <person name="Watanabe M."/>
            <person name="Kojima H."/>
            <person name="Fukui M."/>
        </authorList>
    </citation>
    <scope>NUCLEOTIDE SEQUENCE [LARGE SCALE GENOMIC DNA]</scope>
    <source>
        <strain evidence="2 3">PP31</strain>
    </source>
</reference>
<evidence type="ECO:0000313" key="2">
    <source>
        <dbReference type="EMBL" id="BBO73701.1"/>
    </source>
</evidence>
<keyword evidence="1" id="KW-0472">Membrane</keyword>
<keyword evidence="3" id="KW-1185">Reference proteome</keyword>
<sequence length="149" mass="16372">MLHASYEIWGFVLVALFIGILIVKVLLRRRRNRRGHELLPGKRGTSHSSDFEHRALMFLMAQKTDSVLAALAQAIDQERQKLGGVVRNPSMAEALDAIQAAAPSPAGDPKTNYERVIPMASSGMDEADIARQLQLPEAEVSLVMRLNAA</sequence>
<evidence type="ECO:0000256" key="1">
    <source>
        <dbReference type="SAM" id="Phobius"/>
    </source>
</evidence>
<dbReference type="KEGG" id="dwd:DSCW_11180"/>
<name>A0A5K7Z2F1_9BACT</name>
<evidence type="ECO:0000313" key="3">
    <source>
        <dbReference type="Proteomes" id="UP000427769"/>
    </source>
</evidence>
<keyword evidence="1" id="KW-0812">Transmembrane</keyword>
<dbReference type="AlphaFoldDB" id="A0A5K7Z2F1"/>
<organism evidence="2 3">
    <name type="scientific">Desulfosarcina widdelii</name>
    <dbReference type="NCBI Taxonomy" id="947919"/>
    <lineage>
        <taxon>Bacteria</taxon>
        <taxon>Pseudomonadati</taxon>
        <taxon>Thermodesulfobacteriota</taxon>
        <taxon>Desulfobacteria</taxon>
        <taxon>Desulfobacterales</taxon>
        <taxon>Desulfosarcinaceae</taxon>
        <taxon>Desulfosarcina</taxon>
    </lineage>
</organism>
<dbReference type="OrthoDB" id="9848917at2"/>
<dbReference type="EMBL" id="AP021875">
    <property type="protein sequence ID" value="BBO73701.1"/>
    <property type="molecule type" value="Genomic_DNA"/>
</dbReference>
<dbReference type="RefSeq" id="WP_155302784.1">
    <property type="nucleotide sequence ID" value="NZ_AP021875.1"/>
</dbReference>
<protein>
    <recommendedName>
        <fullName evidence="4">DUF2802 domain-containing protein</fullName>
    </recommendedName>
</protein>
<gene>
    <name evidence="2" type="ORF">DSCW_11180</name>
</gene>
<dbReference type="Proteomes" id="UP000427769">
    <property type="component" value="Chromosome"/>
</dbReference>
<proteinExistence type="predicted"/>
<keyword evidence="1" id="KW-1133">Transmembrane helix</keyword>
<feature type="transmembrane region" description="Helical" evidence="1">
    <location>
        <begin position="6"/>
        <end position="27"/>
    </location>
</feature>
<accession>A0A5K7Z2F1</accession>
<evidence type="ECO:0008006" key="4">
    <source>
        <dbReference type="Google" id="ProtNLM"/>
    </source>
</evidence>